<dbReference type="PANTHER" id="PTHR43649:SF12">
    <property type="entry name" value="DIACETYLCHITOBIOSE BINDING PROTEIN DASA"/>
    <property type="match status" value="1"/>
</dbReference>
<evidence type="ECO:0000313" key="2">
    <source>
        <dbReference type="EMBL" id="AGA59340.1"/>
    </source>
</evidence>
<name>L0EJH7_THECK</name>
<dbReference type="InterPro" id="IPR050490">
    <property type="entry name" value="Bact_solute-bd_prot1"/>
</dbReference>
<keyword evidence="2" id="KW-0813">Transport</keyword>
<dbReference type="Proteomes" id="UP000010795">
    <property type="component" value="Chromosome"/>
</dbReference>
<evidence type="ECO:0000313" key="3">
    <source>
        <dbReference type="Proteomes" id="UP000010795"/>
    </source>
</evidence>
<dbReference type="KEGG" id="tco:Theco_3288"/>
<accession>L0EJH7</accession>
<proteinExistence type="predicted"/>
<dbReference type="AlphaFoldDB" id="L0EJH7"/>
<feature type="chain" id="PRO_5038871115" evidence="1">
    <location>
        <begin position="25"/>
        <end position="429"/>
    </location>
</feature>
<evidence type="ECO:0000256" key="1">
    <source>
        <dbReference type="SAM" id="SignalP"/>
    </source>
</evidence>
<keyword evidence="2" id="KW-0762">Sugar transport</keyword>
<dbReference type="SUPFAM" id="SSF53850">
    <property type="entry name" value="Periplasmic binding protein-like II"/>
    <property type="match status" value="1"/>
</dbReference>
<dbReference type="RefSeq" id="WP_015256072.1">
    <property type="nucleotide sequence ID" value="NC_019897.1"/>
</dbReference>
<keyword evidence="3" id="KW-1185">Reference proteome</keyword>
<dbReference type="OrthoDB" id="9782846at2"/>
<dbReference type="eggNOG" id="COG1653">
    <property type="taxonomic scope" value="Bacteria"/>
</dbReference>
<dbReference type="PROSITE" id="PS51257">
    <property type="entry name" value="PROKAR_LIPOPROTEIN"/>
    <property type="match status" value="1"/>
</dbReference>
<reference evidence="3" key="1">
    <citation type="submission" date="2012-01" db="EMBL/GenBank/DDBJ databases">
        <title>Complete sequence of chromosome of Thermobacillus composti KWC4.</title>
        <authorList>
            <person name="Lucas S."/>
            <person name="Han J."/>
            <person name="Lapidus A."/>
            <person name="Cheng J.-F."/>
            <person name="Goodwin L."/>
            <person name="Pitluck S."/>
            <person name="Peters L."/>
            <person name="Ovchinnikova G."/>
            <person name="Teshima H."/>
            <person name="Detter J.C."/>
            <person name="Han C."/>
            <person name="Tapia R."/>
            <person name="Land M."/>
            <person name="Hauser L."/>
            <person name="Kyrpides N."/>
            <person name="Ivanova N."/>
            <person name="Pagani I."/>
            <person name="Anderson I."/>
            <person name="Woyke T."/>
        </authorList>
    </citation>
    <scope>NUCLEOTIDE SEQUENCE [LARGE SCALE GENOMIC DNA]</scope>
    <source>
        <strain evidence="3">DSM 18247 / JCM 13945 / KWC4</strain>
    </source>
</reference>
<protein>
    <submittedName>
        <fullName evidence="2">ABC-type sugar transport system, periplasmic component</fullName>
    </submittedName>
</protein>
<sequence length="429" mass="48402">MIKRNLLTLILLPLLLLTACQSTLTLQQEEEKTYTGTLRIGTHVFPPMTKPYSPVSTSFAEVWDERSLAFMEKYPGVQIEFIGVDYNQNFEQLLENPSEMPDIMELTVKEAWLSALDHIESLADRIEEEGPRWNGDYFNVIKAMEINGESYLLPVKSAPMIVYYRPDLMAAHQIAEPRDGWTFGEFEETLRRLAAQGLGTQLPDTLNAMEPIIRGLGGKYASSDLRVSGVLDSDATAEAFAQYAAMLRESSYAEEMALRVVRSTESLRDIFEKQYAIAPLPSTVEGVRYNASLMTGLAISKHSQQKELAWEFMKFLLGESSDEAMDFIVNHTLESDGVHTRIGHNPIYEELKQWMKHEITISQPATFDLVWYSDPSRDNIVPQRTREQLERYTDAAAAQADLTLWAQEIEMRAPLLSSVVGGNKAGGNE</sequence>
<feature type="signal peptide" evidence="1">
    <location>
        <begin position="1"/>
        <end position="24"/>
    </location>
</feature>
<organism evidence="2 3">
    <name type="scientific">Thermobacillus composti (strain DSM 18247 / JCM 13945 / KWC4)</name>
    <dbReference type="NCBI Taxonomy" id="717605"/>
    <lineage>
        <taxon>Bacteria</taxon>
        <taxon>Bacillati</taxon>
        <taxon>Bacillota</taxon>
        <taxon>Bacilli</taxon>
        <taxon>Bacillales</taxon>
        <taxon>Paenibacillaceae</taxon>
        <taxon>Thermobacillus</taxon>
    </lineage>
</organism>
<gene>
    <name evidence="2" type="ordered locus">Theco_3288</name>
</gene>
<keyword evidence="1" id="KW-0732">Signal</keyword>
<dbReference type="Gene3D" id="3.40.190.10">
    <property type="entry name" value="Periplasmic binding protein-like II"/>
    <property type="match status" value="1"/>
</dbReference>
<dbReference type="STRING" id="717605.Theco_3288"/>
<dbReference type="InterPro" id="IPR006059">
    <property type="entry name" value="SBP"/>
</dbReference>
<dbReference type="HOGENOM" id="CLU_643928_0_0_9"/>
<dbReference type="Pfam" id="PF01547">
    <property type="entry name" value="SBP_bac_1"/>
    <property type="match status" value="1"/>
</dbReference>
<dbReference type="EMBL" id="CP003255">
    <property type="protein sequence ID" value="AGA59340.1"/>
    <property type="molecule type" value="Genomic_DNA"/>
</dbReference>
<dbReference type="PANTHER" id="PTHR43649">
    <property type="entry name" value="ARABINOSE-BINDING PROTEIN-RELATED"/>
    <property type="match status" value="1"/>
</dbReference>